<sequence>MERVSTFGLGQTMLSSTLSLQSRLARAELQNASGLKTSTYTALGATDSSRLVSVEDALTKTKAWSSNTQTVLDRVEVMYNSVGSIADKMTSLRSTLSTAMSDTNSTTDYAALGDDLLDDLSALMNVQVDGRYLFGGSRTDTAPVDVSLLTAAPTTADTSYYQGDSSLASIRVSDDQTITYGVTADTSGFEKALRAANMLKDISSSATSTSSVDSSKVKAAYDLATDALKDLLKTQGGLSLSSSRLEAVKTTQDNAVTMLTDRVSDLKSVDVAEVSVTISQLQNTLEASYSALGKITSLSLVKYL</sequence>
<dbReference type="GO" id="GO:0009288">
    <property type="term" value="C:bacterial-type flagellum"/>
    <property type="evidence" value="ECO:0007669"/>
    <property type="project" value="UniProtKB-SubCell"/>
</dbReference>
<dbReference type="EMBL" id="AQPH01000019">
    <property type="protein sequence ID" value="EPY02202.1"/>
    <property type="molecule type" value="Genomic_DNA"/>
</dbReference>
<dbReference type="GO" id="GO:0005198">
    <property type="term" value="F:structural molecule activity"/>
    <property type="evidence" value="ECO:0007669"/>
    <property type="project" value="InterPro"/>
</dbReference>
<dbReference type="AlphaFoldDB" id="S9S8I4"/>
<dbReference type="Pfam" id="PF00700">
    <property type="entry name" value="Flagellin_C"/>
    <property type="match status" value="1"/>
</dbReference>
<dbReference type="NCBIfam" id="NF006489">
    <property type="entry name" value="PRK08913.1"/>
    <property type="match status" value="1"/>
</dbReference>
<comment type="subcellular location">
    <subcellularLocation>
        <location evidence="1">Bacterial flagellum</location>
    </subcellularLocation>
</comment>
<dbReference type="eggNOG" id="COG1344">
    <property type="taxonomic scope" value="Bacteria"/>
</dbReference>
<accession>S9S8I4</accession>
<evidence type="ECO:0000259" key="4">
    <source>
        <dbReference type="Pfam" id="PF00700"/>
    </source>
</evidence>
<evidence type="ECO:0000313" key="6">
    <source>
        <dbReference type="Proteomes" id="UP000015350"/>
    </source>
</evidence>
<proteinExistence type="inferred from homology"/>
<gene>
    <name evidence="5" type="primary">flgL</name>
    <name evidence="5" type="ORF">K678_06981</name>
</gene>
<dbReference type="OrthoDB" id="9758307at2"/>
<dbReference type="InterPro" id="IPR001492">
    <property type="entry name" value="Flagellin"/>
</dbReference>
<dbReference type="InterPro" id="IPR046358">
    <property type="entry name" value="Flagellin_C"/>
</dbReference>
<dbReference type="STRING" id="1316936.K678_06981"/>
<dbReference type="PANTHER" id="PTHR42792:SF1">
    <property type="entry name" value="FLAGELLAR HOOK-ASSOCIATED PROTEIN 3"/>
    <property type="match status" value="1"/>
</dbReference>
<comment type="similarity">
    <text evidence="2">Belongs to the bacterial flagellin family.</text>
</comment>
<dbReference type="RefSeq" id="WP_021131747.1">
    <property type="nucleotide sequence ID" value="NZ_AQPH01000019.1"/>
</dbReference>
<comment type="caution">
    <text evidence="5">The sequence shown here is derived from an EMBL/GenBank/DDBJ whole genome shotgun (WGS) entry which is preliminary data.</text>
</comment>
<keyword evidence="5" id="KW-0282">Flagellum</keyword>
<evidence type="ECO:0000256" key="2">
    <source>
        <dbReference type="ARBA" id="ARBA00005709"/>
    </source>
</evidence>
<reference evidence="5 6" key="1">
    <citation type="submission" date="2013-04" db="EMBL/GenBank/DDBJ databases">
        <authorList>
            <person name="Kuznetsov B."/>
            <person name="Ivanovsky R."/>
        </authorList>
    </citation>
    <scope>NUCLEOTIDE SEQUENCE [LARGE SCALE GENOMIC DNA]</scope>
    <source>
        <strain evidence="5 6">MGU-K5</strain>
    </source>
</reference>
<keyword evidence="5" id="KW-0966">Cell projection</keyword>
<organism evidence="5 6">
    <name type="scientific">Magnetospirillum fulvum MGU-K5</name>
    <dbReference type="NCBI Taxonomy" id="1316936"/>
    <lineage>
        <taxon>Bacteria</taxon>
        <taxon>Pseudomonadati</taxon>
        <taxon>Pseudomonadota</taxon>
        <taxon>Alphaproteobacteria</taxon>
        <taxon>Rhodospirillales</taxon>
        <taxon>Rhodospirillaceae</taxon>
        <taxon>Magnetospirillum</taxon>
    </lineage>
</organism>
<protein>
    <submittedName>
        <fullName evidence="5">Flagellar hook-associated protein FlgL</fullName>
    </submittedName>
</protein>
<name>S9S8I4_MAGFU</name>
<feature type="domain" description="Flagellin C-terminal" evidence="4">
    <location>
        <begin position="223"/>
        <end position="304"/>
    </location>
</feature>
<evidence type="ECO:0000313" key="5">
    <source>
        <dbReference type="EMBL" id="EPY02202.1"/>
    </source>
</evidence>
<dbReference type="SUPFAM" id="SSF64518">
    <property type="entry name" value="Phase 1 flagellin"/>
    <property type="match status" value="1"/>
</dbReference>
<keyword evidence="5" id="KW-0969">Cilium</keyword>
<keyword evidence="3" id="KW-0975">Bacterial flagellum</keyword>
<dbReference type="PANTHER" id="PTHR42792">
    <property type="entry name" value="FLAGELLIN"/>
    <property type="match status" value="1"/>
</dbReference>
<dbReference type="Gene3D" id="1.20.1330.10">
    <property type="entry name" value="f41 fragment of flagellin, N-terminal domain"/>
    <property type="match status" value="1"/>
</dbReference>
<evidence type="ECO:0000256" key="1">
    <source>
        <dbReference type="ARBA" id="ARBA00004365"/>
    </source>
</evidence>
<evidence type="ECO:0000256" key="3">
    <source>
        <dbReference type="ARBA" id="ARBA00023143"/>
    </source>
</evidence>
<dbReference type="Proteomes" id="UP000015350">
    <property type="component" value="Unassembled WGS sequence"/>
</dbReference>